<dbReference type="AlphaFoldDB" id="A0A392RU39"/>
<comment type="caution">
    <text evidence="1">The sequence shown here is derived from an EMBL/GenBank/DDBJ whole genome shotgun (WGS) entry which is preliminary data.</text>
</comment>
<dbReference type="Proteomes" id="UP000265520">
    <property type="component" value="Unassembled WGS sequence"/>
</dbReference>
<evidence type="ECO:0000313" key="2">
    <source>
        <dbReference type="Proteomes" id="UP000265520"/>
    </source>
</evidence>
<evidence type="ECO:0000313" key="1">
    <source>
        <dbReference type="EMBL" id="MCI39657.1"/>
    </source>
</evidence>
<sequence length="102" mass="11301">MTQEKLSNTLALLLVKSPKNLSTFSLWRLQNKAVRIYTARLRPAQGRLHPAQTAGTNLQNLPAIEPISGQAAPSSDSRNKTLFFLLLPIQRQIPTISTLPIN</sequence>
<organism evidence="1 2">
    <name type="scientific">Trifolium medium</name>
    <dbReference type="NCBI Taxonomy" id="97028"/>
    <lineage>
        <taxon>Eukaryota</taxon>
        <taxon>Viridiplantae</taxon>
        <taxon>Streptophyta</taxon>
        <taxon>Embryophyta</taxon>
        <taxon>Tracheophyta</taxon>
        <taxon>Spermatophyta</taxon>
        <taxon>Magnoliopsida</taxon>
        <taxon>eudicotyledons</taxon>
        <taxon>Gunneridae</taxon>
        <taxon>Pentapetalae</taxon>
        <taxon>rosids</taxon>
        <taxon>fabids</taxon>
        <taxon>Fabales</taxon>
        <taxon>Fabaceae</taxon>
        <taxon>Papilionoideae</taxon>
        <taxon>50 kb inversion clade</taxon>
        <taxon>NPAAA clade</taxon>
        <taxon>Hologalegina</taxon>
        <taxon>IRL clade</taxon>
        <taxon>Trifolieae</taxon>
        <taxon>Trifolium</taxon>
    </lineage>
</organism>
<name>A0A392RU39_9FABA</name>
<proteinExistence type="predicted"/>
<accession>A0A392RU39</accession>
<protein>
    <submittedName>
        <fullName evidence="1">Uncharacterized protein</fullName>
    </submittedName>
</protein>
<reference evidence="1 2" key="1">
    <citation type="journal article" date="2018" name="Front. Plant Sci.">
        <title>Red Clover (Trifolium pratense) and Zigzag Clover (T. medium) - A Picture of Genomic Similarities and Differences.</title>
        <authorList>
            <person name="Dluhosova J."/>
            <person name="Istvanek J."/>
            <person name="Nedelnik J."/>
            <person name="Repkova J."/>
        </authorList>
    </citation>
    <scope>NUCLEOTIDE SEQUENCE [LARGE SCALE GENOMIC DNA]</scope>
    <source>
        <strain evidence="2">cv. 10/8</strain>
        <tissue evidence="1">Leaf</tissue>
    </source>
</reference>
<dbReference type="EMBL" id="LXQA010270054">
    <property type="protein sequence ID" value="MCI39657.1"/>
    <property type="molecule type" value="Genomic_DNA"/>
</dbReference>
<keyword evidence="2" id="KW-1185">Reference proteome</keyword>